<evidence type="ECO:0000313" key="3">
    <source>
        <dbReference type="Proteomes" id="UP000028701"/>
    </source>
</evidence>
<dbReference type="RefSeq" id="WP_045231404.1">
    <property type="nucleotide sequence ID" value="NZ_BBJU01000020.1"/>
</dbReference>
<dbReference type="AlphaFoldDB" id="A0A081CYV1"/>
<gene>
    <name evidence="2" type="ORF">RRU01S_20_01080</name>
</gene>
<proteinExistence type="predicted"/>
<feature type="signal peptide" evidence="1">
    <location>
        <begin position="1"/>
        <end position="20"/>
    </location>
</feature>
<evidence type="ECO:0000256" key="1">
    <source>
        <dbReference type="SAM" id="SignalP"/>
    </source>
</evidence>
<reference evidence="2 3" key="1">
    <citation type="submission" date="2014-08" db="EMBL/GenBank/DDBJ databases">
        <title>Whole genome shotgun sequence of Rhizobium rubi NBRC 13261.</title>
        <authorList>
            <person name="Katano-Makiyama Y."/>
            <person name="Hosoyama A."/>
            <person name="Hashimoto M."/>
            <person name="Hosoyama Y."/>
            <person name="Noguchi M."/>
            <person name="Tsuchikane K."/>
            <person name="Uohara A."/>
            <person name="Ohji S."/>
            <person name="Ichikawa N."/>
            <person name="Kimura A."/>
            <person name="Yamazoe A."/>
            <person name="Fujita N."/>
        </authorList>
    </citation>
    <scope>NUCLEOTIDE SEQUENCE [LARGE SCALE GENOMIC DNA]</scope>
    <source>
        <strain evidence="2 3">NBRC 13261</strain>
    </source>
</reference>
<dbReference type="Proteomes" id="UP000028701">
    <property type="component" value="Unassembled WGS sequence"/>
</dbReference>
<feature type="chain" id="PRO_5001756351" description="Secreted protein" evidence="1">
    <location>
        <begin position="21"/>
        <end position="106"/>
    </location>
</feature>
<dbReference type="OrthoDB" id="8370383at2"/>
<protein>
    <recommendedName>
        <fullName evidence="4">Secreted protein</fullName>
    </recommendedName>
</protein>
<comment type="caution">
    <text evidence="2">The sequence shown here is derived from an EMBL/GenBank/DDBJ whole genome shotgun (WGS) entry which is preliminary data.</text>
</comment>
<keyword evidence="1" id="KW-0732">Signal</keyword>
<dbReference type="EMBL" id="BBJU01000020">
    <property type="protein sequence ID" value="GAK71847.1"/>
    <property type="molecule type" value="Genomic_DNA"/>
</dbReference>
<name>A0A081CYV1_9HYPH</name>
<sequence>MRKVVFATLALMSLSSLAEAASFQPPLMSQPAQSDVIEVQNFNSQAGQSNRNNGYDRRKQRFVCVVTPPDSANRSRPYVCPVQQGRVGGRCRCSGVVGNGNIDTAW</sequence>
<evidence type="ECO:0008006" key="4">
    <source>
        <dbReference type="Google" id="ProtNLM"/>
    </source>
</evidence>
<evidence type="ECO:0000313" key="2">
    <source>
        <dbReference type="EMBL" id="GAK71847.1"/>
    </source>
</evidence>
<accession>A0A081CYV1</accession>
<dbReference type="eggNOG" id="ENOG5031BKB">
    <property type="taxonomic scope" value="Bacteria"/>
</dbReference>
<organism evidence="2 3">
    <name type="scientific">Agrobacterium rubi TR3 = NBRC 13261</name>
    <dbReference type="NCBI Taxonomy" id="1368415"/>
    <lineage>
        <taxon>Bacteria</taxon>
        <taxon>Pseudomonadati</taxon>
        <taxon>Pseudomonadota</taxon>
        <taxon>Alphaproteobacteria</taxon>
        <taxon>Hyphomicrobiales</taxon>
        <taxon>Rhizobiaceae</taxon>
        <taxon>Rhizobium/Agrobacterium group</taxon>
        <taxon>Agrobacterium</taxon>
    </lineage>
</organism>